<evidence type="ECO:0000256" key="1">
    <source>
        <dbReference type="SAM" id="MobiDB-lite"/>
    </source>
</evidence>
<evidence type="ECO:0000313" key="3">
    <source>
        <dbReference type="EMBL" id="KAF5350931.1"/>
    </source>
</evidence>
<organism evidence="3 4">
    <name type="scientific">Tetrapyrgos nigripes</name>
    <dbReference type="NCBI Taxonomy" id="182062"/>
    <lineage>
        <taxon>Eukaryota</taxon>
        <taxon>Fungi</taxon>
        <taxon>Dikarya</taxon>
        <taxon>Basidiomycota</taxon>
        <taxon>Agaricomycotina</taxon>
        <taxon>Agaricomycetes</taxon>
        <taxon>Agaricomycetidae</taxon>
        <taxon>Agaricales</taxon>
        <taxon>Marasmiineae</taxon>
        <taxon>Marasmiaceae</taxon>
        <taxon>Tetrapyrgos</taxon>
    </lineage>
</organism>
<proteinExistence type="predicted"/>
<dbReference type="PANTHER" id="PTHR28125:SF2">
    <property type="entry name" value="MEIOTIC EXPRESSION UP-REGULATED PROTEIN 26"/>
    <property type="match status" value="1"/>
</dbReference>
<dbReference type="InterPro" id="IPR028012">
    <property type="entry name" value="Rua1_C"/>
</dbReference>
<gene>
    <name evidence="3" type="ORF">D9758_010477</name>
</gene>
<feature type="compositionally biased region" description="Basic residues" evidence="1">
    <location>
        <begin position="318"/>
        <end position="332"/>
    </location>
</feature>
<name>A0A8H5CZP1_9AGAR</name>
<keyword evidence="4" id="KW-1185">Reference proteome</keyword>
<feature type="domain" description="Transcription regulator Rua1 C-terminal" evidence="2">
    <location>
        <begin position="422"/>
        <end position="541"/>
    </location>
</feature>
<dbReference type="OrthoDB" id="5595379at2759"/>
<feature type="region of interest" description="Disordered" evidence="1">
    <location>
        <begin position="247"/>
        <end position="267"/>
    </location>
</feature>
<reference evidence="3 4" key="1">
    <citation type="journal article" date="2020" name="ISME J.">
        <title>Uncovering the hidden diversity of litter-decomposition mechanisms in mushroom-forming fungi.</title>
        <authorList>
            <person name="Floudas D."/>
            <person name="Bentzer J."/>
            <person name="Ahren D."/>
            <person name="Johansson T."/>
            <person name="Persson P."/>
            <person name="Tunlid A."/>
        </authorList>
    </citation>
    <scope>NUCLEOTIDE SEQUENCE [LARGE SCALE GENOMIC DNA]</scope>
    <source>
        <strain evidence="3 4">CBS 291.85</strain>
    </source>
</reference>
<dbReference type="PANTHER" id="PTHR28125">
    <property type="entry name" value="MEIOTIC EXPRESSION UP-REGULATED PROTEIN 26"/>
    <property type="match status" value="1"/>
</dbReference>
<dbReference type="Pfam" id="PF14616">
    <property type="entry name" value="Rua1_C"/>
    <property type="match status" value="1"/>
</dbReference>
<comment type="caution">
    <text evidence="3">The sequence shown here is derived from an EMBL/GenBank/DDBJ whole genome shotgun (WGS) entry which is preliminary data.</text>
</comment>
<protein>
    <recommendedName>
        <fullName evidence="2">Transcription regulator Rua1 C-terminal domain-containing protein</fullName>
    </recommendedName>
</protein>
<dbReference type="EMBL" id="JAACJM010000072">
    <property type="protein sequence ID" value="KAF5350931.1"/>
    <property type="molecule type" value="Genomic_DNA"/>
</dbReference>
<evidence type="ECO:0000313" key="4">
    <source>
        <dbReference type="Proteomes" id="UP000559256"/>
    </source>
</evidence>
<evidence type="ECO:0000259" key="2">
    <source>
        <dbReference type="Pfam" id="PF14616"/>
    </source>
</evidence>
<feature type="compositionally biased region" description="Polar residues" evidence="1">
    <location>
        <begin position="353"/>
        <end position="366"/>
    </location>
</feature>
<sequence>MSLQVVESSFSSAIIDDLDGLELQYPDESKWDEDVDNRPSTIDPKIIPIETPSRQNPTPLNRQASDCTEPAASPFHYSSRQSKPMILPSVVLERFNAVQTLFDFPETPKQSAVHSLPTTRAPSSLFITPFANVSNLYRSPPGTLHNTAVPDGHYSYPNHSSNTVAPSISDSSPARSHFILRPVDAAFSSNGTQDINTTSPSIACECSSPSFSEYLKSPSPLIVSKRSYSSANSSSGTPLLQSLARRVPPTPLTPLTPVSDNDPHSPIKALSLPVHLTDSATGPTLTVDMPSVTPKKPVKLNSAGKRRQFTENESSSPLKRRRVVHLPTRRSQRLAAPGLSSNPASPWPSASPQTNEVPSNPSSRTSRVIPDTFEVAADLPLFYRRFHASSYFQLPQDQPHCALLQESLPGGSYNPPRGGDPFDLYTPRIVKGRGRDKMGLCPICIESPERGGEGKKVWLSMKFSAYKCYHMQYRHASSAQPFLPPASFQTIQRRAPQSNEKVEIRSGKCHQCKKWVAVEGIKDIDVKVKEIFWWKHAAACHKSSIRIQDVDDFFEHDDVFTILKEL</sequence>
<dbReference type="Proteomes" id="UP000559256">
    <property type="component" value="Unassembled WGS sequence"/>
</dbReference>
<feature type="region of interest" description="Disordered" evidence="1">
    <location>
        <begin position="281"/>
        <end position="366"/>
    </location>
</feature>
<dbReference type="AlphaFoldDB" id="A0A8H5CZP1"/>
<accession>A0A8H5CZP1</accession>
<feature type="compositionally biased region" description="Low complexity" evidence="1">
    <location>
        <begin position="340"/>
        <end position="352"/>
    </location>
</feature>